<dbReference type="GO" id="GO:0005737">
    <property type="term" value="C:cytoplasm"/>
    <property type="evidence" value="ECO:0007669"/>
    <property type="project" value="UniProtKB-SubCell"/>
</dbReference>
<keyword evidence="3 5" id="KW-0418">Kinase</keyword>
<gene>
    <name evidence="3 5" type="primary">coaE</name>
    <name evidence="5" type="ORF">CLOHYLEM_06811</name>
</gene>
<keyword evidence="1 3" id="KW-0547">Nucleotide-binding</keyword>
<feature type="binding site" evidence="3">
    <location>
        <begin position="11"/>
        <end position="16"/>
    </location>
    <ligand>
        <name>ATP</name>
        <dbReference type="ChEBI" id="CHEBI:30616"/>
    </ligand>
</feature>
<comment type="pathway">
    <text evidence="3">Cofactor biosynthesis; coenzyme A biosynthesis; CoA from (R)-pantothenate: step 5/5.</text>
</comment>
<keyword evidence="6" id="KW-1185">Reference proteome</keyword>
<accession>C0C3Z8</accession>
<dbReference type="GO" id="GO:0004140">
    <property type="term" value="F:dephospho-CoA kinase activity"/>
    <property type="evidence" value="ECO:0007669"/>
    <property type="project" value="UniProtKB-UniRule"/>
</dbReference>
<dbReference type="STRING" id="553973.CLOHYLEM_06811"/>
<keyword evidence="3 5" id="KW-0808">Transferase</keyword>
<dbReference type="AlphaFoldDB" id="C0C3Z8"/>
<name>C0C3Z8_9FIRM</name>
<dbReference type="EMBL" id="ABYI02000031">
    <property type="protein sequence ID" value="EEG73156.1"/>
    <property type="molecule type" value="Genomic_DNA"/>
</dbReference>
<dbReference type="eggNOG" id="COG0237">
    <property type="taxonomic scope" value="Bacteria"/>
</dbReference>
<dbReference type="CDD" id="cd02022">
    <property type="entry name" value="DPCK"/>
    <property type="match status" value="1"/>
</dbReference>
<evidence type="ECO:0000256" key="4">
    <source>
        <dbReference type="NCBIfam" id="TIGR00152"/>
    </source>
</evidence>
<dbReference type="Pfam" id="PF01121">
    <property type="entry name" value="CoaE"/>
    <property type="match status" value="1"/>
</dbReference>
<reference evidence="5" key="1">
    <citation type="submission" date="2009-02" db="EMBL/GenBank/DDBJ databases">
        <authorList>
            <person name="Fulton L."/>
            <person name="Clifton S."/>
            <person name="Fulton B."/>
            <person name="Xu J."/>
            <person name="Minx P."/>
            <person name="Pepin K.H."/>
            <person name="Johnson M."/>
            <person name="Bhonagiri V."/>
            <person name="Nash W.E."/>
            <person name="Mardis E.R."/>
            <person name="Wilson R.K."/>
        </authorList>
    </citation>
    <scope>NUCLEOTIDE SEQUENCE [LARGE SCALE GENOMIC DNA]</scope>
    <source>
        <strain evidence="5">DSM 15053</strain>
    </source>
</reference>
<dbReference type="UniPathway" id="UPA00241">
    <property type="reaction ID" value="UER00356"/>
</dbReference>
<dbReference type="HAMAP" id="MF_00376">
    <property type="entry name" value="Dephospho_CoA_kinase"/>
    <property type="match status" value="1"/>
</dbReference>
<dbReference type="PROSITE" id="PS51219">
    <property type="entry name" value="DPCK"/>
    <property type="match status" value="1"/>
</dbReference>
<keyword evidence="3" id="KW-0173">Coenzyme A biosynthesis</keyword>
<dbReference type="GO" id="GO:0005524">
    <property type="term" value="F:ATP binding"/>
    <property type="evidence" value="ECO:0007669"/>
    <property type="project" value="UniProtKB-UniRule"/>
</dbReference>
<proteinExistence type="inferred from homology"/>
<sequence length="197" mass="22613">MKIIGITGGVGAGKTQILEYLNDKYGATVCQADEVAKKLQKKGTDCHRAIVEHFGADILDPKGELNREKLAQIIFTDKEERAVLNGIVHPAVKEEIRKIIKKEERKHTSLFLLEAALLIDDHYEQICDEIWYVYVEDAIRKKRLIYARGYDAEKVDDIIASQLPKDVFLRNSDRVIDNSGIFEETKIQLDEMIRNLW</sequence>
<dbReference type="NCBIfam" id="TIGR00152">
    <property type="entry name" value="dephospho-CoA kinase"/>
    <property type="match status" value="1"/>
</dbReference>
<dbReference type="InterPro" id="IPR027417">
    <property type="entry name" value="P-loop_NTPase"/>
</dbReference>
<evidence type="ECO:0000256" key="1">
    <source>
        <dbReference type="ARBA" id="ARBA00022741"/>
    </source>
</evidence>
<evidence type="ECO:0000313" key="5">
    <source>
        <dbReference type="EMBL" id="EEG73156.1"/>
    </source>
</evidence>
<dbReference type="HOGENOM" id="CLU_057180_2_0_9"/>
<dbReference type="EC" id="2.7.1.24" evidence="3 4"/>
<dbReference type="RefSeq" id="WP_006444169.1">
    <property type="nucleotide sequence ID" value="NZ_CP036524.1"/>
</dbReference>
<dbReference type="GO" id="GO:0015937">
    <property type="term" value="P:coenzyme A biosynthetic process"/>
    <property type="evidence" value="ECO:0007669"/>
    <property type="project" value="UniProtKB-UniRule"/>
</dbReference>
<comment type="function">
    <text evidence="3">Catalyzes the phosphorylation of the 3'-hydroxyl group of dephosphocoenzyme A to form coenzyme A.</text>
</comment>
<dbReference type="PANTHER" id="PTHR10695:SF46">
    <property type="entry name" value="BIFUNCTIONAL COENZYME A SYNTHASE-RELATED"/>
    <property type="match status" value="1"/>
</dbReference>
<comment type="caution">
    <text evidence="5">The sequence shown here is derived from an EMBL/GenBank/DDBJ whole genome shotgun (WGS) entry which is preliminary data.</text>
</comment>
<evidence type="ECO:0000313" key="6">
    <source>
        <dbReference type="Proteomes" id="UP000004893"/>
    </source>
</evidence>
<organism evidence="5 6">
    <name type="scientific">[Clostridium] hylemonae DSM 15053</name>
    <dbReference type="NCBI Taxonomy" id="553973"/>
    <lineage>
        <taxon>Bacteria</taxon>
        <taxon>Bacillati</taxon>
        <taxon>Bacillota</taxon>
        <taxon>Clostridia</taxon>
        <taxon>Lachnospirales</taxon>
        <taxon>Lachnospiraceae</taxon>
    </lineage>
</organism>
<dbReference type="PANTHER" id="PTHR10695">
    <property type="entry name" value="DEPHOSPHO-COA KINASE-RELATED"/>
    <property type="match status" value="1"/>
</dbReference>
<evidence type="ECO:0000256" key="3">
    <source>
        <dbReference type="HAMAP-Rule" id="MF_00376"/>
    </source>
</evidence>
<comment type="similarity">
    <text evidence="3">Belongs to the CoaE family.</text>
</comment>
<dbReference type="SUPFAM" id="SSF52540">
    <property type="entry name" value="P-loop containing nucleoside triphosphate hydrolases"/>
    <property type="match status" value="1"/>
</dbReference>
<evidence type="ECO:0000256" key="2">
    <source>
        <dbReference type="ARBA" id="ARBA00022840"/>
    </source>
</evidence>
<comment type="subcellular location">
    <subcellularLocation>
        <location evidence="3">Cytoplasm</location>
    </subcellularLocation>
</comment>
<dbReference type="Gene3D" id="3.40.50.300">
    <property type="entry name" value="P-loop containing nucleotide triphosphate hydrolases"/>
    <property type="match status" value="1"/>
</dbReference>
<keyword evidence="3" id="KW-0963">Cytoplasm</keyword>
<keyword evidence="2 3" id="KW-0067">ATP-binding</keyword>
<dbReference type="InterPro" id="IPR001977">
    <property type="entry name" value="Depp_CoAkinase"/>
</dbReference>
<reference evidence="5" key="2">
    <citation type="submission" date="2013-06" db="EMBL/GenBank/DDBJ databases">
        <title>Draft genome sequence of Clostridium hylemonae (DSM 15053).</title>
        <authorList>
            <person name="Sudarsanam P."/>
            <person name="Ley R."/>
            <person name="Guruge J."/>
            <person name="Turnbaugh P.J."/>
            <person name="Mahowald M."/>
            <person name="Liep D."/>
            <person name="Gordon J."/>
        </authorList>
    </citation>
    <scope>NUCLEOTIDE SEQUENCE</scope>
    <source>
        <strain evidence="5">DSM 15053</strain>
    </source>
</reference>
<dbReference type="Proteomes" id="UP000004893">
    <property type="component" value="Unassembled WGS sequence"/>
</dbReference>
<comment type="catalytic activity">
    <reaction evidence="3">
        <text>3'-dephospho-CoA + ATP = ADP + CoA + H(+)</text>
        <dbReference type="Rhea" id="RHEA:18245"/>
        <dbReference type="ChEBI" id="CHEBI:15378"/>
        <dbReference type="ChEBI" id="CHEBI:30616"/>
        <dbReference type="ChEBI" id="CHEBI:57287"/>
        <dbReference type="ChEBI" id="CHEBI:57328"/>
        <dbReference type="ChEBI" id="CHEBI:456216"/>
        <dbReference type="EC" id="2.7.1.24"/>
    </reaction>
</comment>
<dbReference type="OrthoDB" id="9812943at2"/>
<protein>
    <recommendedName>
        <fullName evidence="3 4">Dephospho-CoA kinase</fullName>
        <ecNumber evidence="3 4">2.7.1.24</ecNumber>
    </recommendedName>
    <alternativeName>
        <fullName evidence="3">Dephosphocoenzyme A kinase</fullName>
    </alternativeName>
</protein>